<accession>A0A4R6RSG0</accession>
<dbReference type="RefSeq" id="WP_133617601.1">
    <property type="nucleotide sequence ID" value="NZ_SNYA01000008.1"/>
</dbReference>
<comment type="caution">
    <text evidence="4">Lacks conserved residue(s) required for the propagation of feature annotation.</text>
</comment>
<dbReference type="PANTHER" id="PTHR10819">
    <property type="entry name" value="PHOSPHOTRIESTERASE-RELATED"/>
    <property type="match status" value="1"/>
</dbReference>
<dbReference type="PROSITE" id="PS51347">
    <property type="entry name" value="PHOSPHOTRIESTERASE_2"/>
    <property type="match status" value="1"/>
</dbReference>
<dbReference type="GO" id="GO:0008270">
    <property type="term" value="F:zinc ion binding"/>
    <property type="evidence" value="ECO:0007669"/>
    <property type="project" value="InterPro"/>
</dbReference>
<reference evidence="5 6" key="1">
    <citation type="submission" date="2019-03" db="EMBL/GenBank/DDBJ databases">
        <title>Genomic analyses of the natural microbiome of Caenorhabditis elegans.</title>
        <authorList>
            <person name="Samuel B."/>
        </authorList>
    </citation>
    <scope>NUCLEOTIDE SEQUENCE [LARGE SCALE GENOMIC DNA]</scope>
    <source>
        <strain evidence="5 6">JUb18</strain>
    </source>
</reference>
<evidence type="ECO:0000313" key="6">
    <source>
        <dbReference type="Proteomes" id="UP000295601"/>
    </source>
</evidence>
<evidence type="ECO:0000256" key="3">
    <source>
        <dbReference type="PIRSR" id="PIRSR601559-52"/>
    </source>
</evidence>
<feature type="binding site" evidence="3">
    <location>
        <position position="204"/>
    </location>
    <ligand>
        <name>a divalent metal cation</name>
        <dbReference type="ChEBI" id="CHEBI:60240"/>
        <label>2</label>
    </ligand>
</feature>
<dbReference type="OrthoDB" id="9795018at2"/>
<comment type="caution">
    <text evidence="5">The sequence shown here is derived from an EMBL/GenBank/DDBJ whole genome shotgun (WGS) entry which is preliminary data.</text>
</comment>
<dbReference type="EMBL" id="SNYA01000008">
    <property type="protein sequence ID" value="TDP89742.1"/>
    <property type="molecule type" value="Genomic_DNA"/>
</dbReference>
<dbReference type="PANTHER" id="PTHR10819:SF3">
    <property type="entry name" value="PHOSPHOTRIESTERASE-RELATED PROTEIN"/>
    <property type="match status" value="1"/>
</dbReference>
<keyword evidence="2" id="KW-0378">Hydrolase</keyword>
<evidence type="ECO:0000313" key="5">
    <source>
        <dbReference type="EMBL" id="TDP89742.1"/>
    </source>
</evidence>
<feature type="binding site" evidence="3">
    <location>
        <position position="303"/>
    </location>
    <ligand>
        <name>a divalent metal cation</name>
        <dbReference type="ChEBI" id="CHEBI:60240"/>
        <label>1</label>
    </ligand>
</feature>
<dbReference type="SUPFAM" id="SSF51556">
    <property type="entry name" value="Metallo-dependent hydrolases"/>
    <property type="match status" value="1"/>
</dbReference>
<keyword evidence="1 3" id="KW-0479">Metal-binding</keyword>
<evidence type="ECO:0000256" key="4">
    <source>
        <dbReference type="PROSITE-ProRule" id="PRU00679"/>
    </source>
</evidence>
<evidence type="ECO:0000256" key="2">
    <source>
        <dbReference type="ARBA" id="ARBA00022801"/>
    </source>
</evidence>
<protein>
    <submittedName>
        <fullName evidence="5">Phosphotriesterase-related protein</fullName>
    </submittedName>
</protein>
<dbReference type="AlphaFoldDB" id="A0A4R6RSG0"/>
<dbReference type="Pfam" id="PF02126">
    <property type="entry name" value="PTE"/>
    <property type="match status" value="1"/>
</dbReference>
<comment type="similarity">
    <text evidence="4">Belongs to the metallo-dependent hydrolases superfamily. Phosphotriesterase family.</text>
</comment>
<dbReference type="InterPro" id="IPR032466">
    <property type="entry name" value="Metal_Hydrolase"/>
</dbReference>
<gene>
    <name evidence="5" type="ORF">EDF62_3039</name>
</gene>
<dbReference type="Proteomes" id="UP000295601">
    <property type="component" value="Unassembled WGS sequence"/>
</dbReference>
<feature type="binding site" evidence="3">
    <location>
        <position position="30"/>
    </location>
    <ligand>
        <name>a divalent metal cation</name>
        <dbReference type="ChEBI" id="CHEBI:60240"/>
        <label>1</label>
    </ligand>
</feature>
<dbReference type="GO" id="GO:0016787">
    <property type="term" value="F:hydrolase activity"/>
    <property type="evidence" value="ECO:0007669"/>
    <property type="project" value="UniProtKB-KW"/>
</dbReference>
<organism evidence="5 6">
    <name type="scientific">Leucobacter luti</name>
    <dbReference type="NCBI Taxonomy" id="340320"/>
    <lineage>
        <taxon>Bacteria</taxon>
        <taxon>Bacillati</taxon>
        <taxon>Actinomycetota</taxon>
        <taxon>Actinomycetes</taxon>
        <taxon>Micrococcales</taxon>
        <taxon>Microbacteriaceae</taxon>
        <taxon>Leucobacter</taxon>
    </lineage>
</organism>
<evidence type="ECO:0000256" key="1">
    <source>
        <dbReference type="ARBA" id="ARBA00022723"/>
    </source>
</evidence>
<feature type="binding site" evidence="3">
    <location>
        <position position="32"/>
    </location>
    <ligand>
        <name>a divalent metal cation</name>
        <dbReference type="ChEBI" id="CHEBI:60240"/>
        <label>1</label>
    </ligand>
</feature>
<feature type="binding site" evidence="3">
    <location>
        <position position="233"/>
    </location>
    <ligand>
        <name>a divalent metal cation</name>
        <dbReference type="ChEBI" id="CHEBI:60240"/>
        <label>2</label>
    </ligand>
</feature>
<keyword evidence="6" id="KW-1185">Reference proteome</keyword>
<comment type="cofactor">
    <cofactor evidence="3">
        <name>a divalent metal cation</name>
        <dbReference type="ChEBI" id="CHEBI:60240"/>
    </cofactor>
    <text evidence="3">Binds 2 divalent metal cations per subunit.</text>
</comment>
<name>A0A4R6RSG0_9MICO</name>
<dbReference type="InterPro" id="IPR001559">
    <property type="entry name" value="Phosphotriesterase"/>
</dbReference>
<feature type="binding site" evidence="3">
    <location>
        <position position="172"/>
    </location>
    <ligand>
        <name>a divalent metal cation</name>
        <dbReference type="ChEBI" id="CHEBI:60240"/>
        <label>1</label>
    </ligand>
</feature>
<proteinExistence type="inferred from homology"/>
<feature type="binding site" evidence="3">
    <location>
        <position position="172"/>
    </location>
    <ligand>
        <name>a divalent metal cation</name>
        <dbReference type="ChEBI" id="CHEBI:60240"/>
        <label>2</label>
    </ligand>
</feature>
<sequence length="354" mass="38724">MADHALDRAGKIQTVTGVIDPNTLGITHIHEHIIFDQSAVYYEPHPEFPELGEQLLSLQNRWLFERNPFNNRDNLRFTDVSLAAAEVQRFGAAGGGALLELSSTGMSGDPVKLRSVSEESGVTIVAGTGWYTRQAHGVDLSARSIDDLAAELISATETGIADTDVQAGCFGEIGLSAPIEADELRSLEATIIAHQHTGLGISIHPGMGDQPLFEILDFLKARQVDPQRVAIGHLDCFGFSDYAIDRVADDGYFMAWDNFGSTHFMPTQRLAKPLMHASDGERLRVLRRYIDRGHVAQITIGQDLSCKHDLVTFGGGGYSHIIANVIPMMRVLGFSNTDIDTITVVNPRQFLTIE</sequence>
<dbReference type="Gene3D" id="3.20.20.140">
    <property type="entry name" value="Metal-dependent hydrolases"/>
    <property type="match status" value="1"/>
</dbReference>